<dbReference type="SUPFAM" id="SSF103473">
    <property type="entry name" value="MFS general substrate transporter"/>
    <property type="match status" value="1"/>
</dbReference>
<dbReference type="EMBL" id="RJKE01000001">
    <property type="protein sequence ID" value="ROO88546.1"/>
    <property type="molecule type" value="Genomic_DNA"/>
</dbReference>
<dbReference type="NCBIfam" id="NF033135">
    <property type="entry name" value="cmx_cmrA"/>
    <property type="match status" value="1"/>
</dbReference>
<feature type="domain" description="Major facilitator superfamily (MFS) profile" evidence="7">
    <location>
        <begin position="4"/>
        <end position="381"/>
    </location>
</feature>
<evidence type="ECO:0000313" key="8">
    <source>
        <dbReference type="EMBL" id="ROO88546.1"/>
    </source>
</evidence>
<reference evidence="8 9" key="1">
    <citation type="submission" date="2018-11" db="EMBL/GenBank/DDBJ databases">
        <title>Sequencing the genomes of 1000 actinobacteria strains.</title>
        <authorList>
            <person name="Klenk H.-P."/>
        </authorList>
    </citation>
    <scope>NUCLEOTIDE SEQUENCE [LARGE SCALE GENOMIC DNA]</scope>
    <source>
        <strain evidence="8 9">DSM 44254</strain>
    </source>
</reference>
<feature type="transmembrane region" description="Helical" evidence="6">
    <location>
        <begin position="159"/>
        <end position="178"/>
    </location>
</feature>
<evidence type="ECO:0000256" key="3">
    <source>
        <dbReference type="ARBA" id="ARBA00022692"/>
    </source>
</evidence>
<feature type="transmembrane region" description="Helical" evidence="6">
    <location>
        <begin position="295"/>
        <end position="319"/>
    </location>
</feature>
<dbReference type="InterPro" id="IPR036259">
    <property type="entry name" value="MFS_trans_sf"/>
</dbReference>
<dbReference type="Pfam" id="PF07690">
    <property type="entry name" value="MFS_1"/>
    <property type="match status" value="1"/>
</dbReference>
<dbReference type="CDD" id="cd17324">
    <property type="entry name" value="MFS_NepI_like"/>
    <property type="match status" value="1"/>
</dbReference>
<organism evidence="8 9">
    <name type="scientific">Actinocorallia herbida</name>
    <dbReference type="NCBI Taxonomy" id="58109"/>
    <lineage>
        <taxon>Bacteria</taxon>
        <taxon>Bacillati</taxon>
        <taxon>Actinomycetota</taxon>
        <taxon>Actinomycetes</taxon>
        <taxon>Streptosporangiales</taxon>
        <taxon>Thermomonosporaceae</taxon>
        <taxon>Actinocorallia</taxon>
    </lineage>
</organism>
<evidence type="ECO:0000256" key="6">
    <source>
        <dbReference type="SAM" id="Phobius"/>
    </source>
</evidence>
<feature type="transmembrane region" description="Helical" evidence="6">
    <location>
        <begin position="270"/>
        <end position="289"/>
    </location>
</feature>
<name>A0A3N1D513_9ACTN</name>
<keyword evidence="9" id="KW-1185">Reference proteome</keyword>
<dbReference type="PANTHER" id="PTHR43124">
    <property type="entry name" value="PURINE EFFLUX PUMP PBUE"/>
    <property type="match status" value="1"/>
</dbReference>
<feature type="transmembrane region" description="Helical" evidence="6">
    <location>
        <begin position="239"/>
        <end position="258"/>
    </location>
</feature>
<dbReference type="PANTHER" id="PTHR43124:SF3">
    <property type="entry name" value="CHLORAMPHENICOL EFFLUX PUMP RV0191"/>
    <property type="match status" value="1"/>
</dbReference>
<keyword evidence="5 6" id="KW-0472">Membrane</keyword>
<feature type="transmembrane region" description="Helical" evidence="6">
    <location>
        <begin position="100"/>
        <end position="120"/>
    </location>
</feature>
<dbReference type="OrthoDB" id="9814237at2"/>
<accession>A0A3N1D513</accession>
<sequence>MPLSLYLLAVAVFAMGTSEFMLAGLLPDIADDLGVPVGEAGLLTAAFAVGMAVGAPLMAALARRWPRRTALLAFLGLFFAAHVVGAVADGLPVLLGTRVIAALANAGFLAVALTTAAALVPADRKGRALSVLLGGTTAATIAGVPGGALLGALLGWRAAFWAVALGCAPAALGVLRGVPGGRGGSRSSADPRLRAELAELRRPRLAVVMAGTALVTAGTFGAFTFLAPVVTEVAGLGPFWVPVALVLFGVGSLAGVTFAGRLSDARPGTVLAVCGPLLPVGWAAFALAAPHPVALLTMTLVQGALGFAVGSTLIARVLYEASGAPTMAGSYATAALNVGAAAGPVLAAATLDASATGPAWTAVALAVAALLCAPVFRALAVRGILVEGAGR</sequence>
<keyword evidence="4 6" id="KW-1133">Transmembrane helix</keyword>
<dbReference type="RefSeq" id="WP_123667774.1">
    <property type="nucleotide sequence ID" value="NZ_RJKE01000001.1"/>
</dbReference>
<dbReference type="PROSITE" id="PS50850">
    <property type="entry name" value="MFS"/>
    <property type="match status" value="1"/>
</dbReference>
<dbReference type="GO" id="GO:0022857">
    <property type="term" value="F:transmembrane transporter activity"/>
    <property type="evidence" value="ECO:0007669"/>
    <property type="project" value="InterPro"/>
</dbReference>
<evidence type="ECO:0000256" key="1">
    <source>
        <dbReference type="ARBA" id="ARBA00004651"/>
    </source>
</evidence>
<gene>
    <name evidence="8" type="ORF">EDD29_6217</name>
</gene>
<feature type="transmembrane region" description="Helical" evidence="6">
    <location>
        <begin position="331"/>
        <end position="351"/>
    </location>
</feature>
<evidence type="ECO:0000313" key="9">
    <source>
        <dbReference type="Proteomes" id="UP000272400"/>
    </source>
</evidence>
<dbReference type="InterPro" id="IPR020846">
    <property type="entry name" value="MFS_dom"/>
</dbReference>
<feature type="transmembrane region" description="Helical" evidence="6">
    <location>
        <begin position="357"/>
        <end position="376"/>
    </location>
</feature>
<protein>
    <submittedName>
        <fullName evidence="8">DHA1 family chloramphenicol resistance protein-like MFS transporter</fullName>
    </submittedName>
</protein>
<dbReference type="GO" id="GO:0005886">
    <property type="term" value="C:plasma membrane"/>
    <property type="evidence" value="ECO:0007669"/>
    <property type="project" value="UniProtKB-SubCell"/>
</dbReference>
<dbReference type="Gene3D" id="1.20.1250.20">
    <property type="entry name" value="MFS general substrate transporter like domains"/>
    <property type="match status" value="1"/>
</dbReference>
<proteinExistence type="predicted"/>
<comment type="subcellular location">
    <subcellularLocation>
        <location evidence="1">Cell membrane</location>
        <topology evidence="1">Multi-pass membrane protein</topology>
    </subcellularLocation>
</comment>
<feature type="transmembrane region" description="Helical" evidence="6">
    <location>
        <begin position="205"/>
        <end position="227"/>
    </location>
</feature>
<evidence type="ECO:0000256" key="4">
    <source>
        <dbReference type="ARBA" id="ARBA00022989"/>
    </source>
</evidence>
<feature type="transmembrane region" description="Helical" evidence="6">
    <location>
        <begin position="69"/>
        <end position="88"/>
    </location>
</feature>
<comment type="caution">
    <text evidence="8">The sequence shown here is derived from an EMBL/GenBank/DDBJ whole genome shotgun (WGS) entry which is preliminary data.</text>
</comment>
<evidence type="ECO:0000256" key="2">
    <source>
        <dbReference type="ARBA" id="ARBA00022475"/>
    </source>
</evidence>
<feature type="transmembrane region" description="Helical" evidence="6">
    <location>
        <begin position="132"/>
        <end position="153"/>
    </location>
</feature>
<dbReference type="Proteomes" id="UP000272400">
    <property type="component" value="Unassembled WGS sequence"/>
</dbReference>
<feature type="transmembrane region" description="Helical" evidence="6">
    <location>
        <begin position="40"/>
        <end position="62"/>
    </location>
</feature>
<dbReference type="AlphaFoldDB" id="A0A3N1D513"/>
<keyword evidence="3 6" id="KW-0812">Transmembrane</keyword>
<keyword evidence="2" id="KW-1003">Cell membrane</keyword>
<evidence type="ECO:0000256" key="5">
    <source>
        <dbReference type="ARBA" id="ARBA00023136"/>
    </source>
</evidence>
<dbReference type="InterPro" id="IPR011701">
    <property type="entry name" value="MFS"/>
</dbReference>
<dbReference type="InterPro" id="IPR050189">
    <property type="entry name" value="MFS_Efflux_Transporters"/>
</dbReference>
<evidence type="ECO:0000259" key="7">
    <source>
        <dbReference type="PROSITE" id="PS50850"/>
    </source>
</evidence>